<keyword evidence="1" id="KW-0479">Metal-binding</keyword>
<comment type="function">
    <text evidence="1">Component of the cytochrome c oxidase, the last enzyme in the mitochondrial electron transport chain which drives oxidative phosphorylation. The respiratory chain contains 3 multisubunit complexes succinate dehydrogenase (complex II, CII), ubiquinol-cytochrome c oxidoreductase (cytochrome b-c1 complex, complex III, CIII) and cytochrome c oxidase (complex IV, CIV), that cooperate to transfer electrons derived from NADH and succinate to molecular oxygen, creating an electrochemical gradient over the inner membrane that drives transmembrane transport and the ATP synthase. Cytochrome c oxidase is the component of the respiratory chain that catalyzes the reduction of oxygen to water. Electrons originating from reduced cytochrome c in the intermembrane space (IMS) are transferred via the dinuclear copper A center (CU(A)) of subunit 2 and heme A of subunit 1 to the active site in subunit 1, a binuclear center (BNC) formed by heme A3 and copper B (CU(B)). The BNC reduces molecular oxygen to 2 water molecules using 4 electrons from cytochrome c in the IMS and 4 protons from the mitochondrial matrix.</text>
</comment>
<proteinExistence type="inferred from homology"/>
<feature type="transmembrane region" description="Helical" evidence="2">
    <location>
        <begin position="100"/>
        <end position="118"/>
    </location>
</feature>
<dbReference type="AlphaFoldDB" id="A0A0M9VMM3"/>
<feature type="domain" description="Cytochrome oxidase subunit I profile" evidence="3">
    <location>
        <begin position="1"/>
        <end position="128"/>
    </location>
</feature>
<dbReference type="InterPro" id="IPR036927">
    <property type="entry name" value="Cyt_c_oxase-like_su1_sf"/>
</dbReference>
<dbReference type="Proteomes" id="UP000037751">
    <property type="component" value="Unassembled WGS sequence"/>
</dbReference>
<dbReference type="VEuPathDB" id="FungiDB:Malapachy_1281"/>
<name>A0A0M9VMM3_9BASI</name>
<dbReference type="STRING" id="77020.A0A0M9VMM3"/>
<dbReference type="GO" id="GO:0006123">
    <property type="term" value="P:mitochondrial electron transport, cytochrome c to oxygen"/>
    <property type="evidence" value="ECO:0007669"/>
    <property type="project" value="TreeGrafter"/>
</dbReference>
<keyword evidence="5" id="KW-1185">Reference proteome</keyword>
<dbReference type="GO" id="GO:0004129">
    <property type="term" value="F:cytochrome-c oxidase activity"/>
    <property type="evidence" value="ECO:0007669"/>
    <property type="project" value="UniProtKB-EC"/>
</dbReference>
<keyword evidence="2" id="KW-1133">Transmembrane helix</keyword>
<keyword evidence="1 2" id="KW-0472">Membrane</keyword>
<protein>
    <recommendedName>
        <fullName evidence="1">Cytochrome c oxidase subunit 1</fullName>
        <ecNumber evidence="1">7.1.1.9</ecNumber>
    </recommendedName>
</protein>
<organism evidence="4 5">
    <name type="scientific">Malassezia pachydermatis</name>
    <dbReference type="NCBI Taxonomy" id="77020"/>
    <lineage>
        <taxon>Eukaryota</taxon>
        <taxon>Fungi</taxon>
        <taxon>Dikarya</taxon>
        <taxon>Basidiomycota</taxon>
        <taxon>Ustilaginomycotina</taxon>
        <taxon>Malasseziomycetes</taxon>
        <taxon>Malasseziales</taxon>
        <taxon>Malasseziaceae</taxon>
        <taxon>Malassezia</taxon>
    </lineage>
</organism>
<evidence type="ECO:0000313" key="5">
    <source>
        <dbReference type="Proteomes" id="UP000037751"/>
    </source>
</evidence>
<comment type="similarity">
    <text evidence="1">Belongs to the heme-copper respiratory oxidase family.</text>
</comment>
<dbReference type="PANTHER" id="PTHR10422">
    <property type="entry name" value="CYTOCHROME C OXIDASE SUBUNIT 1"/>
    <property type="match status" value="1"/>
</dbReference>
<comment type="pathway">
    <text evidence="1">Energy metabolism; oxidative phosphorylation.</text>
</comment>
<keyword evidence="1" id="KW-0679">Respiratory chain</keyword>
<keyword evidence="1" id="KW-0408">Iron</keyword>
<dbReference type="PANTHER" id="PTHR10422:SF18">
    <property type="entry name" value="CYTOCHROME C OXIDASE SUBUNIT 1"/>
    <property type="match status" value="1"/>
</dbReference>
<dbReference type="GO" id="GO:0005743">
    <property type="term" value="C:mitochondrial inner membrane"/>
    <property type="evidence" value="ECO:0007669"/>
    <property type="project" value="UniProtKB-SubCell"/>
</dbReference>
<keyword evidence="1 2" id="KW-0812">Transmembrane</keyword>
<keyword evidence="1" id="KW-0496">Mitochondrion</keyword>
<dbReference type="GO" id="GO:0046872">
    <property type="term" value="F:metal ion binding"/>
    <property type="evidence" value="ECO:0007669"/>
    <property type="project" value="UniProtKB-KW"/>
</dbReference>
<dbReference type="SUPFAM" id="SSF81442">
    <property type="entry name" value="Cytochrome c oxidase subunit I-like"/>
    <property type="match status" value="1"/>
</dbReference>
<comment type="caution">
    <text evidence="4">The sequence shown here is derived from an EMBL/GenBank/DDBJ whole genome shotgun (WGS) entry which is preliminary data.</text>
</comment>
<evidence type="ECO:0000256" key="1">
    <source>
        <dbReference type="RuleBase" id="RU000369"/>
    </source>
</evidence>
<dbReference type="GeneID" id="28727661"/>
<evidence type="ECO:0000256" key="2">
    <source>
        <dbReference type="SAM" id="Phobius"/>
    </source>
</evidence>
<dbReference type="PROSITE" id="PS50855">
    <property type="entry name" value="COX1"/>
    <property type="match status" value="1"/>
</dbReference>
<reference evidence="4 5" key="1">
    <citation type="submission" date="2015-07" db="EMBL/GenBank/DDBJ databases">
        <title>Draft Genome Sequence of Malassezia furfur CBS1878 and Malassezia pachydermatis CBS1879.</title>
        <authorList>
            <person name="Triana S."/>
            <person name="Ohm R."/>
            <person name="Gonzalez A."/>
            <person name="DeCock H."/>
            <person name="Restrepo S."/>
            <person name="Celis A."/>
        </authorList>
    </citation>
    <scope>NUCLEOTIDE SEQUENCE [LARGE SCALE GENOMIC DNA]</scope>
    <source>
        <strain evidence="4 5">CBS 1879</strain>
    </source>
</reference>
<keyword evidence="1" id="KW-0349">Heme</keyword>
<feature type="transmembrane region" description="Helical" evidence="2">
    <location>
        <begin position="56"/>
        <end position="80"/>
    </location>
</feature>
<accession>A0A0M9VMM3</accession>
<keyword evidence="1" id="KW-0249">Electron transport</keyword>
<dbReference type="RefSeq" id="XP_017990044.1">
    <property type="nucleotide sequence ID" value="XM_018135786.1"/>
</dbReference>
<dbReference type="OrthoDB" id="2443709at2759"/>
<evidence type="ECO:0000259" key="3">
    <source>
        <dbReference type="PROSITE" id="PS50855"/>
    </source>
</evidence>
<comment type="subcellular location">
    <subcellularLocation>
        <location evidence="1">Mitochondrion inner membrane</location>
        <topology evidence="1">Multi-pass membrane protein</topology>
    </subcellularLocation>
</comment>
<dbReference type="GO" id="GO:0020037">
    <property type="term" value="F:heme binding"/>
    <property type="evidence" value="ECO:0007669"/>
    <property type="project" value="InterPro"/>
</dbReference>
<dbReference type="EC" id="7.1.1.9" evidence="1"/>
<gene>
    <name evidence="4" type="ORF">Malapachy_1281</name>
</gene>
<dbReference type="Gene3D" id="1.20.210.10">
    <property type="entry name" value="Cytochrome c oxidase-like, subunit I domain"/>
    <property type="match status" value="1"/>
</dbReference>
<dbReference type="GO" id="GO:0015990">
    <property type="term" value="P:electron transport coupled proton transport"/>
    <property type="evidence" value="ECO:0007669"/>
    <property type="project" value="TreeGrafter"/>
</dbReference>
<dbReference type="Pfam" id="PF00115">
    <property type="entry name" value="COX1"/>
    <property type="match status" value="1"/>
</dbReference>
<keyword evidence="1" id="KW-0813">Transport</keyword>
<dbReference type="PRINTS" id="PR01165">
    <property type="entry name" value="CYCOXIDASEI"/>
</dbReference>
<dbReference type="InterPro" id="IPR023616">
    <property type="entry name" value="Cyt_c_oxase-like_su1_dom"/>
</dbReference>
<comment type="catalytic activity">
    <reaction evidence="1">
        <text>4 Fe(II)-[cytochrome c] + O2 + 8 H(+)(in) = 4 Fe(III)-[cytochrome c] + 2 H2O + 4 H(+)(out)</text>
        <dbReference type="Rhea" id="RHEA:11436"/>
        <dbReference type="Rhea" id="RHEA-COMP:10350"/>
        <dbReference type="Rhea" id="RHEA-COMP:14399"/>
        <dbReference type="ChEBI" id="CHEBI:15377"/>
        <dbReference type="ChEBI" id="CHEBI:15378"/>
        <dbReference type="ChEBI" id="CHEBI:15379"/>
        <dbReference type="ChEBI" id="CHEBI:29033"/>
        <dbReference type="ChEBI" id="CHEBI:29034"/>
        <dbReference type="EC" id="7.1.1.9"/>
    </reaction>
</comment>
<dbReference type="UniPathway" id="UPA00705"/>
<dbReference type="InterPro" id="IPR000883">
    <property type="entry name" value="Cyt_C_Oxase_1"/>
</dbReference>
<keyword evidence="1" id="KW-0999">Mitochondrion inner membrane</keyword>
<dbReference type="EMBL" id="LGAV01000015">
    <property type="protein sequence ID" value="KOS12412.1"/>
    <property type="molecule type" value="Genomic_DNA"/>
</dbReference>
<sequence>MTRWLYSTNAKDIGTLYLIFAVFSGLLGTMFSVLIRAELAAPGVQVLGGNHQLFNVIITAHAFLMIFFMVMPALMGGFGNYFAPVMIGAVDMAFPRLNNISFWLLPPSLILLLSSAFVEQGAGPGWTVENDKLKCNNVINMGTIRLVYEFLW</sequence>
<evidence type="ECO:0000313" key="4">
    <source>
        <dbReference type="EMBL" id="KOS12412.1"/>
    </source>
</evidence>
<keyword evidence="1" id="KW-0186">Copper</keyword>
<feature type="transmembrane region" description="Helical" evidence="2">
    <location>
        <begin position="15"/>
        <end position="35"/>
    </location>
</feature>